<dbReference type="AlphaFoldDB" id="J3P237"/>
<feature type="compositionally biased region" description="Basic and acidic residues" evidence="1">
    <location>
        <begin position="1"/>
        <end position="16"/>
    </location>
</feature>
<dbReference type="EMBL" id="GL385398">
    <property type="protein sequence ID" value="EJT73729.1"/>
    <property type="molecule type" value="Genomic_DNA"/>
</dbReference>
<reference evidence="3" key="5">
    <citation type="submission" date="2018-04" db="UniProtKB">
        <authorList>
            <consortium name="EnsemblFungi"/>
        </authorList>
    </citation>
    <scope>IDENTIFICATION</scope>
    <source>
        <strain evidence="3">R3-111a-1</strain>
    </source>
</reference>
<protein>
    <submittedName>
        <fullName evidence="2 3">Uncharacterized protein</fullName>
    </submittedName>
</protein>
<sequence length="418" mass="46523">MPNTIVDKKMKADKKTNASKKMKVAKKTRAGKIMKISKQKRFESEPEDDSELEDKAGKEAGIKMKAKGEMDAQMGSQPMSEADQAITPLPATPGSSQHILSQQEMQVMVRRIIENDPEIAIAIQDISVLMPEHMAMIVTALQAVPVRLPEHLKTADDVEAVCGMILEVHSTATPATPATPYLWNRPEIDDPAKRILAGVTAWWQKGAPQGANQGQVTFEQQVARNDGRVCPTLRLEELRELQHRLIAKGCLMYGQDRKGKAPLYLKDARLGDMMQQDPGRWAFAQYPESYRSLYRRQLAANALSKNYQQRRVISRIQPHHSRSNISAPIPNIGSAGSQTFIRNGTSDGPSIEELEPRRPPRPTLPSQRQLDRATLRRALGARRDPECARAGATKACAPATKLMDAVGLELLRHMQRQP</sequence>
<reference evidence="4" key="1">
    <citation type="submission" date="2010-07" db="EMBL/GenBank/DDBJ databases">
        <title>The genome sequence of Gaeumannomyces graminis var. tritici strain R3-111a-1.</title>
        <authorList>
            <consortium name="The Broad Institute Genome Sequencing Platform"/>
            <person name="Ma L.-J."/>
            <person name="Dead R."/>
            <person name="Young S."/>
            <person name="Zeng Q."/>
            <person name="Koehrsen M."/>
            <person name="Alvarado L."/>
            <person name="Berlin A."/>
            <person name="Chapman S.B."/>
            <person name="Chen Z."/>
            <person name="Freedman E."/>
            <person name="Gellesch M."/>
            <person name="Goldberg J."/>
            <person name="Griggs A."/>
            <person name="Gujja S."/>
            <person name="Heilman E.R."/>
            <person name="Heiman D."/>
            <person name="Hepburn T."/>
            <person name="Howarth C."/>
            <person name="Jen D."/>
            <person name="Larson L."/>
            <person name="Mehta T."/>
            <person name="Neiman D."/>
            <person name="Pearson M."/>
            <person name="Roberts A."/>
            <person name="Saif S."/>
            <person name="Shea T."/>
            <person name="Shenoy N."/>
            <person name="Sisk P."/>
            <person name="Stolte C."/>
            <person name="Sykes S."/>
            <person name="Walk T."/>
            <person name="White J."/>
            <person name="Yandava C."/>
            <person name="Haas B."/>
            <person name="Nusbaum C."/>
            <person name="Birren B."/>
        </authorList>
    </citation>
    <scope>NUCLEOTIDE SEQUENCE [LARGE SCALE GENOMIC DNA]</scope>
    <source>
        <strain evidence="4">R3-111a-1</strain>
    </source>
</reference>
<dbReference type="RefSeq" id="XP_009223673.1">
    <property type="nucleotide sequence ID" value="XM_009225409.1"/>
</dbReference>
<reference evidence="3" key="4">
    <citation type="journal article" date="2015" name="G3 (Bethesda)">
        <title>Genome sequences of three phytopathogenic species of the Magnaporthaceae family of fungi.</title>
        <authorList>
            <person name="Okagaki L.H."/>
            <person name="Nunes C.C."/>
            <person name="Sailsbery J."/>
            <person name="Clay B."/>
            <person name="Brown D."/>
            <person name="John T."/>
            <person name="Oh Y."/>
            <person name="Young N."/>
            <person name="Fitzgerald M."/>
            <person name="Haas B.J."/>
            <person name="Zeng Q."/>
            <person name="Young S."/>
            <person name="Adiconis X."/>
            <person name="Fan L."/>
            <person name="Levin J.Z."/>
            <person name="Mitchell T.K."/>
            <person name="Okubara P.A."/>
            <person name="Farman M.L."/>
            <person name="Kohn L.M."/>
            <person name="Birren B."/>
            <person name="Ma L.-J."/>
            <person name="Dean R.A."/>
        </authorList>
    </citation>
    <scope>NUCLEOTIDE SEQUENCE</scope>
    <source>
        <strain evidence="3">R3-111a-1</strain>
    </source>
</reference>
<name>J3P237_GAET3</name>
<feature type="region of interest" description="Disordered" evidence="1">
    <location>
        <begin position="1"/>
        <end position="59"/>
    </location>
</feature>
<reference evidence="2" key="2">
    <citation type="submission" date="2010-07" db="EMBL/GenBank/DDBJ databases">
        <authorList>
            <consortium name="The Broad Institute Genome Sequencing Platform"/>
            <consortium name="Broad Institute Genome Sequencing Center for Infectious Disease"/>
            <person name="Ma L.-J."/>
            <person name="Dead R."/>
            <person name="Young S."/>
            <person name="Zeng Q."/>
            <person name="Koehrsen M."/>
            <person name="Alvarado L."/>
            <person name="Berlin A."/>
            <person name="Chapman S.B."/>
            <person name="Chen Z."/>
            <person name="Freedman E."/>
            <person name="Gellesch M."/>
            <person name="Goldberg J."/>
            <person name="Griggs A."/>
            <person name="Gujja S."/>
            <person name="Heilman E.R."/>
            <person name="Heiman D."/>
            <person name="Hepburn T."/>
            <person name="Howarth C."/>
            <person name="Jen D."/>
            <person name="Larson L."/>
            <person name="Mehta T."/>
            <person name="Neiman D."/>
            <person name="Pearson M."/>
            <person name="Roberts A."/>
            <person name="Saif S."/>
            <person name="Shea T."/>
            <person name="Shenoy N."/>
            <person name="Sisk P."/>
            <person name="Stolte C."/>
            <person name="Sykes S."/>
            <person name="Walk T."/>
            <person name="White J."/>
            <person name="Yandava C."/>
            <person name="Haas B."/>
            <person name="Nusbaum C."/>
            <person name="Birren B."/>
        </authorList>
    </citation>
    <scope>NUCLEOTIDE SEQUENCE</scope>
    <source>
        <strain evidence="2">R3-111a-1</strain>
    </source>
</reference>
<keyword evidence="4" id="KW-1185">Reference proteome</keyword>
<dbReference type="VEuPathDB" id="FungiDB:GGTG_07585"/>
<evidence type="ECO:0000313" key="2">
    <source>
        <dbReference type="EMBL" id="EJT73729.1"/>
    </source>
</evidence>
<gene>
    <name evidence="3" type="primary">20348043</name>
    <name evidence="2" type="ORF">GGTG_07585</name>
</gene>
<evidence type="ECO:0000256" key="1">
    <source>
        <dbReference type="SAM" id="MobiDB-lite"/>
    </source>
</evidence>
<dbReference type="HOGENOM" id="CLU_657285_0_0_1"/>
<dbReference type="EnsemblFungi" id="EJT73729">
    <property type="protein sequence ID" value="EJT73729"/>
    <property type="gene ID" value="GGTG_07585"/>
</dbReference>
<dbReference type="GeneID" id="20348043"/>
<organism evidence="2">
    <name type="scientific">Gaeumannomyces tritici (strain R3-111a-1)</name>
    <name type="common">Wheat and barley take-all root rot fungus</name>
    <name type="synonym">Gaeumannomyces graminis var. tritici</name>
    <dbReference type="NCBI Taxonomy" id="644352"/>
    <lineage>
        <taxon>Eukaryota</taxon>
        <taxon>Fungi</taxon>
        <taxon>Dikarya</taxon>
        <taxon>Ascomycota</taxon>
        <taxon>Pezizomycotina</taxon>
        <taxon>Sordariomycetes</taxon>
        <taxon>Sordariomycetidae</taxon>
        <taxon>Magnaporthales</taxon>
        <taxon>Magnaporthaceae</taxon>
        <taxon>Gaeumannomyces</taxon>
    </lineage>
</organism>
<accession>J3P237</accession>
<proteinExistence type="predicted"/>
<evidence type="ECO:0000313" key="4">
    <source>
        <dbReference type="Proteomes" id="UP000006039"/>
    </source>
</evidence>
<reference evidence="2" key="3">
    <citation type="submission" date="2010-09" db="EMBL/GenBank/DDBJ databases">
        <title>Annotation of Gaeumannomyces graminis var. tritici R3-111a-1.</title>
        <authorList>
            <consortium name="The Broad Institute Genome Sequencing Platform"/>
            <person name="Ma L.-J."/>
            <person name="Dead R."/>
            <person name="Young S.K."/>
            <person name="Zeng Q."/>
            <person name="Gargeya S."/>
            <person name="Fitzgerald M."/>
            <person name="Haas B."/>
            <person name="Abouelleil A."/>
            <person name="Alvarado L."/>
            <person name="Arachchi H.M."/>
            <person name="Berlin A."/>
            <person name="Brown A."/>
            <person name="Chapman S.B."/>
            <person name="Chen Z."/>
            <person name="Dunbar C."/>
            <person name="Freedman E."/>
            <person name="Gearin G."/>
            <person name="Gellesch M."/>
            <person name="Goldberg J."/>
            <person name="Griggs A."/>
            <person name="Gujja S."/>
            <person name="Heiman D."/>
            <person name="Howarth C."/>
            <person name="Larson L."/>
            <person name="Lui A."/>
            <person name="MacDonald P.J.P."/>
            <person name="Mehta T."/>
            <person name="Montmayeur A."/>
            <person name="Murphy C."/>
            <person name="Neiman D."/>
            <person name="Pearson M."/>
            <person name="Priest M."/>
            <person name="Roberts A."/>
            <person name="Saif S."/>
            <person name="Shea T."/>
            <person name="Shenoy N."/>
            <person name="Sisk P."/>
            <person name="Stolte C."/>
            <person name="Sykes S."/>
            <person name="Yandava C."/>
            <person name="Wortman J."/>
            <person name="Nusbaum C."/>
            <person name="Birren B."/>
        </authorList>
    </citation>
    <scope>NUCLEOTIDE SEQUENCE</scope>
    <source>
        <strain evidence="2">R3-111a-1</strain>
    </source>
</reference>
<feature type="region of interest" description="Disordered" evidence="1">
    <location>
        <begin position="315"/>
        <end position="371"/>
    </location>
</feature>
<feature type="compositionally biased region" description="Polar residues" evidence="1">
    <location>
        <begin position="334"/>
        <end position="348"/>
    </location>
</feature>
<evidence type="ECO:0000313" key="3">
    <source>
        <dbReference type="EnsemblFungi" id="EJT73729"/>
    </source>
</evidence>
<dbReference type="Proteomes" id="UP000006039">
    <property type="component" value="Unassembled WGS sequence"/>
</dbReference>
<feature type="compositionally biased region" description="Basic residues" evidence="1">
    <location>
        <begin position="17"/>
        <end position="39"/>
    </location>
</feature>